<comment type="caution">
    <text evidence="2">The sequence shown here is derived from an EMBL/GenBank/DDBJ whole genome shotgun (WGS) entry which is preliminary data.</text>
</comment>
<protein>
    <submittedName>
        <fullName evidence="2">Alpha-ketoglutarate-dependent dioxygenase AlkB</fullName>
    </submittedName>
</protein>
<dbReference type="InterPro" id="IPR037151">
    <property type="entry name" value="AlkB-like_sf"/>
</dbReference>
<dbReference type="InterPro" id="IPR027450">
    <property type="entry name" value="AlkB-like"/>
</dbReference>
<dbReference type="EMBL" id="JACCJZ010000020">
    <property type="protein sequence ID" value="NYZ63877.1"/>
    <property type="molecule type" value="Genomic_DNA"/>
</dbReference>
<keyword evidence="2" id="KW-0223">Dioxygenase</keyword>
<dbReference type="PROSITE" id="PS51471">
    <property type="entry name" value="FE2OG_OXY"/>
    <property type="match status" value="1"/>
</dbReference>
<proteinExistence type="predicted"/>
<feature type="domain" description="Fe2OG dioxygenase" evidence="1">
    <location>
        <begin position="92"/>
        <end position="190"/>
    </location>
</feature>
<organism evidence="2 3">
    <name type="scientific">Luteimonas deserti</name>
    <dbReference type="NCBI Taxonomy" id="2752306"/>
    <lineage>
        <taxon>Bacteria</taxon>
        <taxon>Pseudomonadati</taxon>
        <taxon>Pseudomonadota</taxon>
        <taxon>Gammaproteobacteria</taxon>
        <taxon>Lysobacterales</taxon>
        <taxon>Lysobacteraceae</taxon>
        <taxon>Luteimonas</taxon>
    </lineage>
</organism>
<dbReference type="GO" id="GO:0006307">
    <property type="term" value="P:DNA alkylation repair"/>
    <property type="evidence" value="ECO:0007669"/>
    <property type="project" value="InterPro"/>
</dbReference>
<dbReference type="InterPro" id="IPR032854">
    <property type="entry name" value="ALKBH3"/>
</dbReference>
<dbReference type="Pfam" id="PF13532">
    <property type="entry name" value="2OG-FeII_Oxy_2"/>
    <property type="match status" value="1"/>
</dbReference>
<keyword evidence="2" id="KW-0560">Oxidoreductase</keyword>
<dbReference type="SUPFAM" id="SSF51197">
    <property type="entry name" value="Clavaminate synthase-like"/>
    <property type="match status" value="1"/>
</dbReference>
<dbReference type="Proteomes" id="UP000589896">
    <property type="component" value="Unassembled WGS sequence"/>
</dbReference>
<dbReference type="GO" id="GO:0051213">
    <property type="term" value="F:dioxygenase activity"/>
    <property type="evidence" value="ECO:0007669"/>
    <property type="project" value="UniProtKB-KW"/>
</dbReference>
<dbReference type="AlphaFoldDB" id="A0A7Z0TZX8"/>
<reference evidence="2 3" key="1">
    <citation type="submission" date="2020-07" db="EMBL/GenBank/DDBJ databases">
        <title>isolation of Luteimonas sp. SJ-16.</title>
        <authorList>
            <person name="Huang X.-X."/>
            <person name="Xu L."/>
            <person name="Sun J.-Q."/>
        </authorList>
    </citation>
    <scope>NUCLEOTIDE SEQUENCE [LARGE SCALE GENOMIC DNA]</scope>
    <source>
        <strain evidence="2 3">SJ-16</strain>
    </source>
</reference>
<gene>
    <name evidence="2" type="ORF">H0E82_14090</name>
</gene>
<sequence>MDLFLHDSGLLRLVDDAESGVRYWPRAVDAQTAETWFDALRRGARWQTQARPMYDRIVAVPRLLAAYRVDALPADLPLAAMLALVQRLAPAPYTGAGLNLYRDGQDSVAMHRDTLRTLASGQPLALVSLGAPRRMLLRAQQDGAKSIAVDLAPGSVLVMSHASQLTHLHGIPKTTRPVGPRISVVFRVRAPAALDEDREDAP</sequence>
<keyword evidence="3" id="KW-1185">Reference proteome</keyword>
<evidence type="ECO:0000313" key="3">
    <source>
        <dbReference type="Proteomes" id="UP000589896"/>
    </source>
</evidence>
<dbReference type="PANTHER" id="PTHR31212:SF4">
    <property type="entry name" value="ALPHA-KETOGLUTARATE-DEPENDENT DIOXYGENASE ALKB HOMOLOG 3"/>
    <property type="match status" value="1"/>
</dbReference>
<evidence type="ECO:0000313" key="2">
    <source>
        <dbReference type="EMBL" id="NYZ63877.1"/>
    </source>
</evidence>
<dbReference type="PANTHER" id="PTHR31212">
    <property type="entry name" value="ALPHA-KETOGLUTARATE-DEPENDENT DIOXYGENASE ALKB HOMOLOG 3"/>
    <property type="match status" value="1"/>
</dbReference>
<accession>A0A7Z0TZX8</accession>
<dbReference type="InterPro" id="IPR005123">
    <property type="entry name" value="Oxoglu/Fe-dep_dioxygenase_dom"/>
</dbReference>
<dbReference type="Gene3D" id="2.60.120.590">
    <property type="entry name" value="Alpha-ketoglutarate-dependent dioxygenase AlkB-like"/>
    <property type="match status" value="1"/>
</dbReference>
<dbReference type="RefSeq" id="WP_180546068.1">
    <property type="nucleotide sequence ID" value="NZ_JACCJZ010000020.1"/>
</dbReference>
<evidence type="ECO:0000259" key="1">
    <source>
        <dbReference type="PROSITE" id="PS51471"/>
    </source>
</evidence>
<name>A0A7Z0TZX8_9GAMM</name>